<gene>
    <name evidence="3" type="ORF">JK363_18550</name>
</gene>
<proteinExistence type="predicted"/>
<dbReference type="InterPro" id="IPR029479">
    <property type="entry name" value="Nitroreductase"/>
</dbReference>
<keyword evidence="4" id="KW-1185">Reference proteome</keyword>
<accession>A0ABS1NF06</accession>
<feature type="region of interest" description="Disordered" evidence="1">
    <location>
        <begin position="118"/>
        <end position="140"/>
    </location>
</feature>
<dbReference type="Proteomes" id="UP000634229">
    <property type="component" value="Unassembled WGS sequence"/>
</dbReference>
<dbReference type="Pfam" id="PF00881">
    <property type="entry name" value="Nitroreductase"/>
    <property type="match status" value="1"/>
</dbReference>
<protein>
    <submittedName>
        <fullName evidence="3">Nitroreductase family protein</fullName>
    </submittedName>
</protein>
<dbReference type="Gene3D" id="3.40.109.10">
    <property type="entry name" value="NADH Oxidase"/>
    <property type="match status" value="1"/>
</dbReference>
<comment type="caution">
    <text evidence="3">The sequence shown here is derived from an EMBL/GenBank/DDBJ whole genome shotgun (WGS) entry which is preliminary data.</text>
</comment>
<sequence length="140" mass="15695">MCNSGNSTRWRQEMGARMYSAMGIARDDHEGRHVILRDNLRFFGAPHVALMFMPPNAEERMANDTGLYAQTLMLAMTSHGVASCPQASLGFFCDTIRDTLGISDNKLLFGISFGYADESSPRNQDRMPRAELAETTRFHN</sequence>
<feature type="domain" description="Nitroreductase" evidence="2">
    <location>
        <begin position="37"/>
        <end position="115"/>
    </location>
</feature>
<evidence type="ECO:0000313" key="4">
    <source>
        <dbReference type="Proteomes" id="UP000634229"/>
    </source>
</evidence>
<name>A0ABS1NF06_9ACTN</name>
<dbReference type="InterPro" id="IPR000415">
    <property type="entry name" value="Nitroreductase-like"/>
</dbReference>
<feature type="compositionally biased region" description="Basic and acidic residues" evidence="1">
    <location>
        <begin position="119"/>
        <end position="140"/>
    </location>
</feature>
<evidence type="ECO:0000259" key="2">
    <source>
        <dbReference type="Pfam" id="PF00881"/>
    </source>
</evidence>
<dbReference type="EMBL" id="JAERRF010000009">
    <property type="protein sequence ID" value="MBL1098623.1"/>
    <property type="molecule type" value="Genomic_DNA"/>
</dbReference>
<organism evidence="3 4">
    <name type="scientific">Streptomyces coffeae</name>
    <dbReference type="NCBI Taxonomy" id="621382"/>
    <lineage>
        <taxon>Bacteria</taxon>
        <taxon>Bacillati</taxon>
        <taxon>Actinomycetota</taxon>
        <taxon>Actinomycetes</taxon>
        <taxon>Kitasatosporales</taxon>
        <taxon>Streptomycetaceae</taxon>
        <taxon>Streptomyces</taxon>
    </lineage>
</organism>
<evidence type="ECO:0000313" key="3">
    <source>
        <dbReference type="EMBL" id="MBL1098623.1"/>
    </source>
</evidence>
<reference evidence="3 4" key="1">
    <citation type="submission" date="2021-01" db="EMBL/GenBank/DDBJ databases">
        <title>WGS of actinomycetes isolated from Thailand.</title>
        <authorList>
            <person name="Thawai C."/>
        </authorList>
    </citation>
    <scope>NUCLEOTIDE SEQUENCE [LARGE SCALE GENOMIC DNA]</scope>
    <source>
        <strain evidence="3 4">CA1R205</strain>
    </source>
</reference>
<dbReference type="SUPFAM" id="SSF55469">
    <property type="entry name" value="FMN-dependent nitroreductase-like"/>
    <property type="match status" value="1"/>
</dbReference>
<evidence type="ECO:0000256" key="1">
    <source>
        <dbReference type="SAM" id="MobiDB-lite"/>
    </source>
</evidence>